<feature type="region of interest" description="Disordered" evidence="1">
    <location>
        <begin position="50"/>
        <end position="94"/>
    </location>
</feature>
<dbReference type="EMBL" id="JAHCDA010000003">
    <property type="protein sequence ID" value="MBS7812275.1"/>
    <property type="molecule type" value="Genomic_DNA"/>
</dbReference>
<feature type="compositionally biased region" description="Basic and acidic residues" evidence="1">
    <location>
        <begin position="133"/>
        <end position="143"/>
    </location>
</feature>
<organism evidence="2 3">
    <name type="scientific">Roseococcus pinisoli</name>
    <dbReference type="NCBI Taxonomy" id="2835040"/>
    <lineage>
        <taxon>Bacteria</taxon>
        <taxon>Pseudomonadati</taxon>
        <taxon>Pseudomonadota</taxon>
        <taxon>Alphaproteobacteria</taxon>
        <taxon>Acetobacterales</taxon>
        <taxon>Roseomonadaceae</taxon>
        <taxon>Roseococcus</taxon>
    </lineage>
</organism>
<comment type="caution">
    <text evidence="2">The sequence shown here is derived from an EMBL/GenBank/DDBJ whole genome shotgun (WGS) entry which is preliminary data.</text>
</comment>
<name>A0ABS5QF06_9PROT</name>
<sequence>MSKNIVIVTAPNGWIVQQDAGHPAQVLDLIGVAETIDGLCSLLKARLTPEEASPATQATNLTPQPSRRSRTSPAQGGRAGPESRRAWTEEENELLRNGHGTRTSIETIAGALRRNCGSVYAQMLKLDLKPRTGDHEAVQKERASLPTLDLSHAA</sequence>
<feature type="compositionally biased region" description="Basic and acidic residues" evidence="1">
    <location>
        <begin position="81"/>
        <end position="94"/>
    </location>
</feature>
<feature type="compositionally biased region" description="Polar residues" evidence="1">
    <location>
        <begin position="54"/>
        <end position="74"/>
    </location>
</feature>
<dbReference type="RefSeq" id="WP_213670983.1">
    <property type="nucleotide sequence ID" value="NZ_JAHCDA010000003.1"/>
</dbReference>
<proteinExistence type="predicted"/>
<protein>
    <submittedName>
        <fullName evidence="2">Uncharacterized protein</fullName>
    </submittedName>
</protein>
<keyword evidence="3" id="KW-1185">Reference proteome</keyword>
<dbReference type="Proteomes" id="UP000766336">
    <property type="component" value="Unassembled WGS sequence"/>
</dbReference>
<evidence type="ECO:0000313" key="3">
    <source>
        <dbReference type="Proteomes" id="UP000766336"/>
    </source>
</evidence>
<accession>A0ABS5QF06</accession>
<reference evidence="2 3" key="1">
    <citation type="submission" date="2021-05" db="EMBL/GenBank/DDBJ databases">
        <title>Roseococcus sp. XZZS9, whole genome shotgun sequencing project.</title>
        <authorList>
            <person name="Zhao G."/>
            <person name="Shen L."/>
        </authorList>
    </citation>
    <scope>NUCLEOTIDE SEQUENCE [LARGE SCALE GENOMIC DNA]</scope>
    <source>
        <strain evidence="2 3">XZZS9</strain>
    </source>
</reference>
<evidence type="ECO:0000256" key="1">
    <source>
        <dbReference type="SAM" id="MobiDB-lite"/>
    </source>
</evidence>
<feature type="region of interest" description="Disordered" evidence="1">
    <location>
        <begin position="133"/>
        <end position="154"/>
    </location>
</feature>
<evidence type="ECO:0000313" key="2">
    <source>
        <dbReference type="EMBL" id="MBS7812275.1"/>
    </source>
</evidence>
<gene>
    <name evidence="2" type="ORF">KHU32_15100</name>
</gene>